<accession>A0ABW0S2J8</accession>
<dbReference type="Pfam" id="PF04361">
    <property type="entry name" value="DUF494"/>
    <property type="match status" value="1"/>
</dbReference>
<dbReference type="PANTHER" id="PTHR38692:SF1">
    <property type="entry name" value="PROTEIN SMG"/>
    <property type="match status" value="1"/>
</dbReference>
<name>A0ABW0S2J8_9BURK</name>
<dbReference type="Proteomes" id="UP001596086">
    <property type="component" value="Unassembled WGS sequence"/>
</dbReference>
<dbReference type="PANTHER" id="PTHR38692">
    <property type="entry name" value="PROTEIN SMG"/>
    <property type="match status" value="1"/>
</dbReference>
<organism evidence="2 3">
    <name type="scientific">Massilia aerilata</name>
    <dbReference type="NCBI Taxonomy" id="453817"/>
    <lineage>
        <taxon>Bacteria</taxon>
        <taxon>Pseudomonadati</taxon>
        <taxon>Pseudomonadota</taxon>
        <taxon>Betaproteobacteria</taxon>
        <taxon>Burkholderiales</taxon>
        <taxon>Oxalobacteraceae</taxon>
        <taxon>Telluria group</taxon>
        <taxon>Massilia</taxon>
    </lineage>
</organism>
<dbReference type="HAMAP" id="MF_00598">
    <property type="entry name" value="Smg"/>
    <property type="match status" value="1"/>
</dbReference>
<dbReference type="EMBL" id="JBHSMZ010000016">
    <property type="protein sequence ID" value="MFC5551179.1"/>
    <property type="molecule type" value="Genomic_DNA"/>
</dbReference>
<dbReference type="InterPro" id="IPR007456">
    <property type="entry name" value="Smg"/>
</dbReference>
<comment type="similarity">
    <text evidence="1">Belongs to the Smg family.</text>
</comment>
<dbReference type="RefSeq" id="WP_379774871.1">
    <property type="nucleotide sequence ID" value="NZ_JBHSMZ010000016.1"/>
</dbReference>
<proteinExistence type="inferred from homology"/>
<sequence>MFDILVYLYETYYRPDACPEPEALARKLSAVGFDDIEISEALDWLNGLTEMAGTINPALESSGTRFYVSQELDTLGSAAVGFIQFLELAGLLTACQREIVIERALALDESPVTLGKLKIIVLMLLWSQGKEPDALMFDDLFGADEDEDAEPRLLH</sequence>
<keyword evidence="3" id="KW-1185">Reference proteome</keyword>
<evidence type="ECO:0000313" key="2">
    <source>
        <dbReference type="EMBL" id="MFC5551179.1"/>
    </source>
</evidence>
<comment type="caution">
    <text evidence="2">The sequence shown here is derived from an EMBL/GenBank/DDBJ whole genome shotgun (WGS) entry which is preliminary data.</text>
</comment>
<protein>
    <recommendedName>
        <fullName evidence="1">Protein Smg homolog</fullName>
    </recommendedName>
</protein>
<reference evidence="3" key="1">
    <citation type="journal article" date="2019" name="Int. J. Syst. Evol. Microbiol.">
        <title>The Global Catalogue of Microorganisms (GCM) 10K type strain sequencing project: providing services to taxonomists for standard genome sequencing and annotation.</title>
        <authorList>
            <consortium name="The Broad Institute Genomics Platform"/>
            <consortium name="The Broad Institute Genome Sequencing Center for Infectious Disease"/>
            <person name="Wu L."/>
            <person name="Ma J."/>
        </authorList>
    </citation>
    <scope>NUCLEOTIDE SEQUENCE [LARGE SCALE GENOMIC DNA]</scope>
    <source>
        <strain evidence="3">CGMCC 4.5798</strain>
    </source>
</reference>
<gene>
    <name evidence="1" type="primary">smg</name>
    <name evidence="2" type="ORF">ACFPO9_21885</name>
</gene>
<evidence type="ECO:0000256" key="1">
    <source>
        <dbReference type="HAMAP-Rule" id="MF_00598"/>
    </source>
</evidence>
<evidence type="ECO:0000313" key="3">
    <source>
        <dbReference type="Proteomes" id="UP001596086"/>
    </source>
</evidence>